<dbReference type="InterPro" id="IPR001810">
    <property type="entry name" value="F-box_dom"/>
</dbReference>
<dbReference type="InParanoid" id="A0A6P8I0E8"/>
<dbReference type="PANTHER" id="PTHR13318">
    <property type="entry name" value="PARTNER OF PAIRED, ISOFORM B-RELATED"/>
    <property type="match status" value="1"/>
</dbReference>
<sequence length="470" mass="52808">MAPKKQYSRTSDRYKRTRKALKDSRKRRNTLPSGATKYTWGMNESETEEFFNDLDVSVLRWPDEDVRDSSQDQELVEAEDLNGKTTSNNLGQQVSKNNSTKSRILAKKQSKSCGICGHHRQVNHSNAKRKENTEKLDPFTILSDEMILGIFKFLPRHTLSVCAQVSKQWQIFAYDESLWRCVDMAKTKLQPGILGSVLLRGVRVLRLASSMVCSPIFDDNLNIFPDIVPVCQTSDCPLKLCYLDATLCTFEENSLLCLLMHSRRLICLSLDSCTLSLSILRAIGQCQDLRKLNLAMCTGITLQGMKALVNGCKRLTELNLAWTNLGKESILQVVQNLPNLTKLNLSGCRVCLTDEAVLQLVQNCPKLTHLDLSDAIQITALSLSSIAKNLDLQQLAISRCYSILPQAFHLCTQMKSLEKLEVYGILNTDGVDLLKKELPGIKINSCLFSTIARPVSYKYDGTIWGITCEK</sequence>
<feature type="region of interest" description="Disordered" evidence="2">
    <location>
        <begin position="1"/>
        <end position="38"/>
    </location>
</feature>
<name>A0A6P8I0E8_ACTTE</name>
<dbReference type="SUPFAM" id="SSF52047">
    <property type="entry name" value="RNI-like"/>
    <property type="match status" value="1"/>
</dbReference>
<evidence type="ECO:0000256" key="1">
    <source>
        <dbReference type="ARBA" id="ARBA00022786"/>
    </source>
</evidence>
<dbReference type="KEGG" id="aten:116294818"/>
<dbReference type="InterPro" id="IPR032675">
    <property type="entry name" value="LRR_dom_sf"/>
</dbReference>
<feature type="compositionally biased region" description="Polar residues" evidence="2">
    <location>
        <begin position="83"/>
        <end position="101"/>
    </location>
</feature>
<dbReference type="Pfam" id="PF13516">
    <property type="entry name" value="LRR_6"/>
    <property type="match status" value="1"/>
</dbReference>
<dbReference type="GO" id="GO:0019005">
    <property type="term" value="C:SCF ubiquitin ligase complex"/>
    <property type="evidence" value="ECO:0007669"/>
    <property type="project" value="TreeGrafter"/>
</dbReference>
<evidence type="ECO:0000259" key="3">
    <source>
        <dbReference type="Pfam" id="PF12937"/>
    </source>
</evidence>
<organism evidence="4 5">
    <name type="scientific">Actinia tenebrosa</name>
    <name type="common">Australian red waratah sea anemone</name>
    <dbReference type="NCBI Taxonomy" id="6105"/>
    <lineage>
        <taxon>Eukaryota</taxon>
        <taxon>Metazoa</taxon>
        <taxon>Cnidaria</taxon>
        <taxon>Anthozoa</taxon>
        <taxon>Hexacorallia</taxon>
        <taxon>Actiniaria</taxon>
        <taxon>Actiniidae</taxon>
        <taxon>Actinia</taxon>
    </lineage>
</organism>
<evidence type="ECO:0000313" key="5">
    <source>
        <dbReference type="RefSeq" id="XP_031558342.1"/>
    </source>
</evidence>
<feature type="compositionally biased region" description="Basic residues" evidence="2">
    <location>
        <begin position="15"/>
        <end position="29"/>
    </location>
</feature>
<dbReference type="GeneID" id="116294818"/>
<accession>A0A6P8I0E8</accession>
<evidence type="ECO:0000313" key="4">
    <source>
        <dbReference type="Proteomes" id="UP000515163"/>
    </source>
</evidence>
<keyword evidence="4" id="KW-1185">Reference proteome</keyword>
<dbReference type="Pfam" id="PF12937">
    <property type="entry name" value="F-box-like"/>
    <property type="match status" value="1"/>
</dbReference>
<gene>
    <name evidence="5" type="primary">LOC116294818</name>
</gene>
<protein>
    <submittedName>
        <fullName evidence="5">S-phase kinase-associated protein 2-like</fullName>
    </submittedName>
</protein>
<dbReference type="AlphaFoldDB" id="A0A6P8I0E8"/>
<dbReference type="InterPro" id="IPR036047">
    <property type="entry name" value="F-box-like_dom_sf"/>
</dbReference>
<dbReference type="Gene3D" id="3.80.10.10">
    <property type="entry name" value="Ribonuclease Inhibitor"/>
    <property type="match status" value="1"/>
</dbReference>
<reference evidence="5" key="1">
    <citation type="submission" date="2025-08" db="UniProtKB">
        <authorList>
            <consortium name="RefSeq"/>
        </authorList>
    </citation>
    <scope>IDENTIFICATION</scope>
    <source>
        <tissue evidence="5">Tentacle</tissue>
    </source>
</reference>
<feature type="region of interest" description="Disordered" evidence="2">
    <location>
        <begin position="78"/>
        <end position="101"/>
    </location>
</feature>
<dbReference type="GO" id="GO:0031146">
    <property type="term" value="P:SCF-dependent proteasomal ubiquitin-dependent protein catabolic process"/>
    <property type="evidence" value="ECO:0007669"/>
    <property type="project" value="TreeGrafter"/>
</dbReference>
<dbReference type="InterPro" id="IPR006553">
    <property type="entry name" value="Leu-rich_rpt_Cys-con_subtyp"/>
</dbReference>
<dbReference type="SMART" id="SM00367">
    <property type="entry name" value="LRR_CC"/>
    <property type="match status" value="4"/>
</dbReference>
<dbReference type="OrthoDB" id="2095648at2759"/>
<dbReference type="FunCoup" id="A0A6P8I0E8">
    <property type="interactions" value="2053"/>
</dbReference>
<proteinExistence type="predicted"/>
<feature type="domain" description="F-box" evidence="3">
    <location>
        <begin position="144"/>
        <end position="183"/>
    </location>
</feature>
<dbReference type="SUPFAM" id="SSF81383">
    <property type="entry name" value="F-box domain"/>
    <property type="match status" value="1"/>
</dbReference>
<evidence type="ECO:0000256" key="2">
    <source>
        <dbReference type="SAM" id="MobiDB-lite"/>
    </source>
</evidence>
<dbReference type="InterPro" id="IPR001611">
    <property type="entry name" value="Leu-rich_rpt"/>
</dbReference>
<dbReference type="Proteomes" id="UP000515163">
    <property type="component" value="Unplaced"/>
</dbReference>
<keyword evidence="1" id="KW-0833">Ubl conjugation pathway</keyword>
<dbReference type="RefSeq" id="XP_031558342.1">
    <property type="nucleotide sequence ID" value="XM_031702482.1"/>
</dbReference>